<evidence type="ECO:0000256" key="1">
    <source>
        <dbReference type="ARBA" id="ARBA00004496"/>
    </source>
</evidence>
<dbReference type="Pfam" id="PF00152">
    <property type="entry name" value="tRNA-synt_2"/>
    <property type="match status" value="1"/>
</dbReference>
<dbReference type="PRINTS" id="PR01042">
    <property type="entry name" value="TRNASYNTHASP"/>
</dbReference>
<dbReference type="SUPFAM" id="SSF50249">
    <property type="entry name" value="Nucleic acid-binding proteins"/>
    <property type="match status" value="1"/>
</dbReference>
<dbReference type="SUPFAM" id="SSF55681">
    <property type="entry name" value="Class II aaRS and biotin synthetases"/>
    <property type="match status" value="1"/>
</dbReference>
<dbReference type="GO" id="GO:0004815">
    <property type="term" value="F:aspartate-tRNA ligase activity"/>
    <property type="evidence" value="ECO:0007669"/>
    <property type="project" value="UniProtKB-EC"/>
</dbReference>
<dbReference type="GO" id="GO:0006422">
    <property type="term" value="P:aspartyl-tRNA aminoacylation"/>
    <property type="evidence" value="ECO:0007669"/>
    <property type="project" value="InterPro"/>
</dbReference>
<reference evidence="12" key="1">
    <citation type="journal article" date="2023" name="Nat. Microbiol.">
        <title>Babesia duncani multi-omics identifies virulence factors and drug targets.</title>
        <authorList>
            <person name="Singh P."/>
            <person name="Lonardi S."/>
            <person name="Liang Q."/>
            <person name="Vydyam P."/>
            <person name="Khabirova E."/>
            <person name="Fang T."/>
            <person name="Gihaz S."/>
            <person name="Thekkiniath J."/>
            <person name="Munshi M."/>
            <person name="Abel S."/>
            <person name="Ciampossin L."/>
            <person name="Batugedara G."/>
            <person name="Gupta M."/>
            <person name="Lu X.M."/>
            <person name="Lenz T."/>
            <person name="Chakravarty S."/>
            <person name="Cornillot E."/>
            <person name="Hu Y."/>
            <person name="Ma W."/>
            <person name="Gonzalez L.M."/>
            <person name="Sanchez S."/>
            <person name="Estrada K."/>
            <person name="Sanchez-Flores A."/>
            <person name="Montero E."/>
            <person name="Harb O.S."/>
            <person name="Le Roch K.G."/>
            <person name="Mamoun C.B."/>
        </authorList>
    </citation>
    <scope>NUCLEOTIDE SEQUENCE</scope>
    <source>
        <strain evidence="12">WA1</strain>
    </source>
</reference>
<sequence length="445" mass="50278">MALLKSAQDIQKDSYGYITSETKIDCKRDFARIAQLKSGTVWLRTRVNEVRGKGAICFLVLRQQLDTVQAIIDSKSDACSKDMVKWASSIVDVYAKVVVPDVEITSTTSKASTLPFLIRDANNTDNEIISQKPETNMSICAFRVQSQVCQLFREFLHARGFTEIHTPKLLGGTSEGGANVFKLKYFDEDACLAQSPQLYKQMAICGDMGRVFEIGNFSLQSAKCRACLDLEMEFMDSYLEVVDLVDDLLKSIFVGLEDRCKDELAHINGTNPSITPFKWLEETPRFSFKQAVDLLRPHQEIPEDLNDFDFNTEQEKLLGSIVKQKYNTDYYIVYGYPRNVRPFYTAPGEMDGTLKTSESYDFFMRGEEILSGAHRIHDADMLHARAVECGIDPQTISEYIEAFRYGVPPHGGCGIGLERVVMLFLGLGNVRKTCMFPRDPKRLSP</sequence>
<keyword evidence="5" id="KW-0436">Ligase</keyword>
<evidence type="ECO:0000256" key="2">
    <source>
        <dbReference type="ARBA" id="ARBA00005312"/>
    </source>
</evidence>
<dbReference type="KEGG" id="bdw:94337046"/>
<evidence type="ECO:0000256" key="5">
    <source>
        <dbReference type="ARBA" id="ARBA00022598"/>
    </source>
</evidence>
<keyword evidence="8" id="KW-0648">Protein biosynthesis</keyword>
<dbReference type="RefSeq" id="XP_067802991.1">
    <property type="nucleotide sequence ID" value="XM_067947769.1"/>
</dbReference>
<gene>
    <name evidence="12" type="ORF">BdWA1_002749</name>
</gene>
<dbReference type="CDD" id="cd04320">
    <property type="entry name" value="AspRS_cyto_N"/>
    <property type="match status" value="1"/>
</dbReference>
<dbReference type="GeneID" id="94337046"/>
<evidence type="ECO:0000256" key="6">
    <source>
        <dbReference type="ARBA" id="ARBA00022741"/>
    </source>
</evidence>
<evidence type="ECO:0000256" key="3">
    <source>
        <dbReference type="ARBA" id="ARBA00012841"/>
    </source>
</evidence>
<dbReference type="PROSITE" id="PS50862">
    <property type="entry name" value="AA_TRNA_LIGASE_II"/>
    <property type="match status" value="1"/>
</dbReference>
<comment type="catalytic activity">
    <reaction evidence="10">
        <text>tRNA(Asp) + L-aspartate + ATP = L-aspartyl-tRNA(Asp) + AMP + diphosphate</text>
        <dbReference type="Rhea" id="RHEA:19649"/>
        <dbReference type="Rhea" id="RHEA-COMP:9660"/>
        <dbReference type="Rhea" id="RHEA-COMP:9678"/>
        <dbReference type="ChEBI" id="CHEBI:29991"/>
        <dbReference type="ChEBI" id="CHEBI:30616"/>
        <dbReference type="ChEBI" id="CHEBI:33019"/>
        <dbReference type="ChEBI" id="CHEBI:78442"/>
        <dbReference type="ChEBI" id="CHEBI:78516"/>
        <dbReference type="ChEBI" id="CHEBI:456215"/>
        <dbReference type="EC" id="6.1.1.12"/>
    </reaction>
</comment>
<feature type="domain" description="Aminoacyl-transfer RNA synthetases class-II family profile" evidence="11">
    <location>
        <begin position="142"/>
        <end position="445"/>
    </location>
</feature>
<accession>A0AAD9UNQ0</accession>
<dbReference type="InterPro" id="IPR045864">
    <property type="entry name" value="aa-tRNA-synth_II/BPL/LPL"/>
</dbReference>
<evidence type="ECO:0000256" key="10">
    <source>
        <dbReference type="ARBA" id="ARBA00047904"/>
    </source>
</evidence>
<dbReference type="InterPro" id="IPR004523">
    <property type="entry name" value="Asp-tRNA_synthase_2"/>
</dbReference>
<dbReference type="GO" id="GO:0003723">
    <property type="term" value="F:RNA binding"/>
    <property type="evidence" value="ECO:0007669"/>
    <property type="project" value="TreeGrafter"/>
</dbReference>
<dbReference type="PANTHER" id="PTHR43450:SF1">
    <property type="entry name" value="ASPARTATE--TRNA LIGASE, CYTOPLASMIC"/>
    <property type="match status" value="1"/>
</dbReference>
<comment type="caution">
    <text evidence="12">The sequence shown here is derived from an EMBL/GenBank/DDBJ whole genome shotgun (WGS) entry which is preliminary data.</text>
</comment>
<keyword evidence="9" id="KW-0030">Aminoacyl-tRNA synthetase</keyword>
<name>A0AAD9UNQ0_9APIC</name>
<comment type="similarity">
    <text evidence="2">Belongs to the class-II aminoacyl-tRNA synthetase family. Type 2 subfamily.</text>
</comment>
<evidence type="ECO:0000313" key="12">
    <source>
        <dbReference type="EMBL" id="KAK2196149.1"/>
    </source>
</evidence>
<dbReference type="GO" id="GO:0005829">
    <property type="term" value="C:cytosol"/>
    <property type="evidence" value="ECO:0007669"/>
    <property type="project" value="TreeGrafter"/>
</dbReference>
<dbReference type="EC" id="6.1.1.12" evidence="3"/>
<dbReference type="PANTHER" id="PTHR43450">
    <property type="entry name" value="ASPARTYL-TRNA SYNTHETASE"/>
    <property type="match status" value="1"/>
</dbReference>
<proteinExistence type="inferred from homology"/>
<dbReference type="Gene3D" id="3.30.930.10">
    <property type="entry name" value="Bira Bifunctional Protein, Domain 2"/>
    <property type="match status" value="1"/>
</dbReference>
<dbReference type="InterPro" id="IPR002312">
    <property type="entry name" value="Asp/Asn-tRNA-synth_IIb"/>
</dbReference>
<keyword evidence="7" id="KW-0067">ATP-binding</keyword>
<protein>
    <recommendedName>
        <fullName evidence="3">aspartate--tRNA ligase</fullName>
        <ecNumber evidence="3">6.1.1.12</ecNumber>
    </recommendedName>
</protein>
<dbReference type="EMBL" id="JALLKP010000003">
    <property type="protein sequence ID" value="KAK2196149.1"/>
    <property type="molecule type" value="Genomic_DNA"/>
</dbReference>
<dbReference type="InterPro" id="IPR012340">
    <property type="entry name" value="NA-bd_OB-fold"/>
</dbReference>
<dbReference type="GO" id="GO:0017101">
    <property type="term" value="C:aminoacyl-tRNA synthetase multienzyme complex"/>
    <property type="evidence" value="ECO:0007669"/>
    <property type="project" value="TreeGrafter"/>
</dbReference>
<keyword evidence="4" id="KW-0963">Cytoplasm</keyword>
<dbReference type="GO" id="GO:0005524">
    <property type="term" value="F:ATP binding"/>
    <property type="evidence" value="ECO:0007669"/>
    <property type="project" value="UniProtKB-KW"/>
</dbReference>
<evidence type="ECO:0000256" key="8">
    <source>
        <dbReference type="ARBA" id="ARBA00022917"/>
    </source>
</evidence>
<dbReference type="InterPro" id="IPR004364">
    <property type="entry name" value="Aa-tRNA-synt_II"/>
</dbReference>
<evidence type="ECO:0000313" key="13">
    <source>
        <dbReference type="Proteomes" id="UP001214638"/>
    </source>
</evidence>
<keyword evidence="13" id="KW-1185">Reference proteome</keyword>
<evidence type="ECO:0000259" key="11">
    <source>
        <dbReference type="PROSITE" id="PS50862"/>
    </source>
</evidence>
<dbReference type="Gene3D" id="2.40.50.140">
    <property type="entry name" value="Nucleic acid-binding proteins"/>
    <property type="match status" value="1"/>
</dbReference>
<keyword evidence="6" id="KW-0547">Nucleotide-binding</keyword>
<evidence type="ECO:0000256" key="4">
    <source>
        <dbReference type="ARBA" id="ARBA00022490"/>
    </source>
</evidence>
<evidence type="ECO:0000256" key="7">
    <source>
        <dbReference type="ARBA" id="ARBA00022840"/>
    </source>
</evidence>
<organism evidence="12 13">
    <name type="scientific">Babesia duncani</name>
    <dbReference type="NCBI Taxonomy" id="323732"/>
    <lineage>
        <taxon>Eukaryota</taxon>
        <taxon>Sar</taxon>
        <taxon>Alveolata</taxon>
        <taxon>Apicomplexa</taxon>
        <taxon>Aconoidasida</taxon>
        <taxon>Piroplasmida</taxon>
        <taxon>Babesiidae</taxon>
        <taxon>Babesia</taxon>
    </lineage>
</organism>
<dbReference type="InterPro" id="IPR006195">
    <property type="entry name" value="aa-tRNA-synth_II"/>
</dbReference>
<dbReference type="AlphaFoldDB" id="A0AAD9UNQ0"/>
<evidence type="ECO:0000256" key="9">
    <source>
        <dbReference type="ARBA" id="ARBA00023146"/>
    </source>
</evidence>
<dbReference type="Proteomes" id="UP001214638">
    <property type="component" value="Unassembled WGS sequence"/>
</dbReference>
<comment type="subcellular location">
    <subcellularLocation>
        <location evidence="1">Cytoplasm</location>
    </subcellularLocation>
</comment>